<keyword evidence="1" id="KW-1133">Transmembrane helix</keyword>
<dbReference type="AlphaFoldDB" id="A0A7E4VHI4"/>
<feature type="transmembrane region" description="Helical" evidence="1">
    <location>
        <begin position="6"/>
        <end position="26"/>
    </location>
</feature>
<organism evidence="2 3">
    <name type="scientific">Panagrellus redivivus</name>
    <name type="common">Microworm</name>
    <dbReference type="NCBI Taxonomy" id="6233"/>
    <lineage>
        <taxon>Eukaryota</taxon>
        <taxon>Metazoa</taxon>
        <taxon>Ecdysozoa</taxon>
        <taxon>Nematoda</taxon>
        <taxon>Chromadorea</taxon>
        <taxon>Rhabditida</taxon>
        <taxon>Tylenchina</taxon>
        <taxon>Panagrolaimomorpha</taxon>
        <taxon>Panagrolaimoidea</taxon>
        <taxon>Panagrolaimidae</taxon>
        <taxon>Panagrellus</taxon>
    </lineage>
</organism>
<evidence type="ECO:0000313" key="3">
    <source>
        <dbReference type="WBParaSite" id="Pan_g20890.t1"/>
    </source>
</evidence>
<proteinExistence type="predicted"/>
<keyword evidence="2" id="KW-1185">Reference proteome</keyword>
<reference evidence="2" key="1">
    <citation type="journal article" date="2013" name="Genetics">
        <title>The draft genome and transcriptome of Panagrellus redivivus are shaped by the harsh demands of a free-living lifestyle.</title>
        <authorList>
            <person name="Srinivasan J."/>
            <person name="Dillman A.R."/>
            <person name="Macchietto M.G."/>
            <person name="Heikkinen L."/>
            <person name="Lakso M."/>
            <person name="Fracchia K.M."/>
            <person name="Antoshechkin I."/>
            <person name="Mortazavi A."/>
            <person name="Wong G."/>
            <person name="Sternberg P.W."/>
        </authorList>
    </citation>
    <scope>NUCLEOTIDE SEQUENCE [LARGE SCALE GENOMIC DNA]</scope>
    <source>
        <strain evidence="2">MT8872</strain>
    </source>
</reference>
<dbReference type="Proteomes" id="UP000492821">
    <property type="component" value="Unassembled WGS sequence"/>
</dbReference>
<sequence>MFAADVAVFPFQPILLFFHIQCYFLIDSLCDQSREYPLPPMLAVIAVRFESYTLLMYFRYFPIALLCDLFCGLRYVTVTASTKVSFTFVSWCPSTTLSPLRMHLSTPTHGFRLWSR</sequence>
<keyword evidence="1" id="KW-0812">Transmembrane</keyword>
<protein>
    <submittedName>
        <fullName evidence="3">Secreted protein</fullName>
    </submittedName>
</protein>
<keyword evidence="1" id="KW-0472">Membrane</keyword>
<evidence type="ECO:0000256" key="1">
    <source>
        <dbReference type="SAM" id="Phobius"/>
    </source>
</evidence>
<accession>A0A7E4VHI4</accession>
<dbReference type="WBParaSite" id="Pan_g20890.t1">
    <property type="protein sequence ID" value="Pan_g20890.t1"/>
    <property type="gene ID" value="Pan_g20890"/>
</dbReference>
<reference evidence="3" key="2">
    <citation type="submission" date="2020-10" db="UniProtKB">
        <authorList>
            <consortium name="WormBaseParasite"/>
        </authorList>
    </citation>
    <scope>IDENTIFICATION</scope>
</reference>
<name>A0A7E4VHI4_PANRE</name>
<evidence type="ECO:0000313" key="2">
    <source>
        <dbReference type="Proteomes" id="UP000492821"/>
    </source>
</evidence>